<dbReference type="AlphaFoldDB" id="A0A6J4UUN0"/>
<evidence type="ECO:0008006" key="2">
    <source>
        <dbReference type="Google" id="ProtNLM"/>
    </source>
</evidence>
<dbReference type="Pfam" id="PF02452">
    <property type="entry name" value="PemK_toxin"/>
    <property type="match status" value="1"/>
</dbReference>
<dbReference type="InterPro" id="IPR003477">
    <property type="entry name" value="PemK-like"/>
</dbReference>
<organism evidence="1">
    <name type="scientific">uncultured Thermomicrobiales bacterium</name>
    <dbReference type="NCBI Taxonomy" id="1645740"/>
    <lineage>
        <taxon>Bacteria</taxon>
        <taxon>Pseudomonadati</taxon>
        <taxon>Thermomicrobiota</taxon>
        <taxon>Thermomicrobia</taxon>
        <taxon>Thermomicrobiales</taxon>
        <taxon>environmental samples</taxon>
    </lineage>
</organism>
<reference evidence="1" key="1">
    <citation type="submission" date="2020-02" db="EMBL/GenBank/DDBJ databases">
        <authorList>
            <person name="Meier V. D."/>
        </authorList>
    </citation>
    <scope>NUCLEOTIDE SEQUENCE</scope>
    <source>
        <strain evidence="1">AVDCRST_MAG59</strain>
    </source>
</reference>
<dbReference type="SUPFAM" id="SSF50118">
    <property type="entry name" value="Cell growth inhibitor/plasmid maintenance toxic component"/>
    <property type="match status" value="1"/>
</dbReference>
<protein>
    <recommendedName>
        <fullName evidence="2">Type II toxin-antitoxin system PemK/MazF family toxin</fullName>
    </recommendedName>
</protein>
<dbReference type="Gene3D" id="2.30.30.110">
    <property type="match status" value="1"/>
</dbReference>
<gene>
    <name evidence="1" type="ORF">AVDCRST_MAG59-2586</name>
</gene>
<dbReference type="GO" id="GO:0003677">
    <property type="term" value="F:DNA binding"/>
    <property type="evidence" value="ECO:0007669"/>
    <property type="project" value="InterPro"/>
</dbReference>
<dbReference type="EMBL" id="CADCWF010000160">
    <property type="protein sequence ID" value="CAA9560994.1"/>
    <property type="molecule type" value="Genomic_DNA"/>
</dbReference>
<evidence type="ECO:0000313" key="1">
    <source>
        <dbReference type="EMBL" id="CAA9560994.1"/>
    </source>
</evidence>
<dbReference type="InterPro" id="IPR011067">
    <property type="entry name" value="Plasmid_toxin/cell-grow_inhib"/>
</dbReference>
<accession>A0A6J4UUN0</accession>
<sequence>MPVGFTDRSGIKRRPAVIVSSDGYNAESPDVMIVSITGNLQALRHPGDHVIRHWRAAGLRPSLAQTKIATVEAPALGRRLGRLALEDLAAFDRGLRDALDLP</sequence>
<name>A0A6J4UUN0_9BACT</name>
<proteinExistence type="predicted"/>